<sequence length="247" mass="27570">MWQECELAERLEPIGGVLTRIVESQEQVATTGLVDTLEEQSVLEEMLEATKPPPRPGSEDLHYLLLTPFRYPPLRHGSRFGGRFEPSLLYGSLTTDTALAEAAYYRLVFWSGMQTPPSSPLRSRHTLFRARYGTDGGLRLHRPPCDRKRPVLTDPADYAATQQLGRTMREAGIRGFESPSARDPNGGINVGLFEPSALTSRSPTEWEGWLCEVTGERVTFLQLTGGRIERFPADTFRVNGQLPQPAV</sequence>
<dbReference type="InterPro" id="IPR014914">
    <property type="entry name" value="RES_dom"/>
</dbReference>
<organism evidence="2 3">
    <name type="scientific">Guyparkeria halophila</name>
    <dbReference type="NCBI Taxonomy" id="47960"/>
    <lineage>
        <taxon>Bacteria</taxon>
        <taxon>Pseudomonadati</taxon>
        <taxon>Pseudomonadota</taxon>
        <taxon>Gammaproteobacteria</taxon>
        <taxon>Chromatiales</taxon>
        <taxon>Thioalkalibacteraceae</taxon>
        <taxon>Guyparkeria</taxon>
    </lineage>
</organism>
<reference evidence="2 3" key="1">
    <citation type="submission" date="2019-11" db="EMBL/GenBank/DDBJ databases">
        <authorList>
            <person name="Zhang J."/>
            <person name="Sun C."/>
        </authorList>
    </citation>
    <scope>NUCLEOTIDE SEQUENCE [LARGE SCALE GENOMIC DNA]</scope>
    <source>
        <strain evidence="3">sp2</strain>
    </source>
</reference>
<protein>
    <submittedName>
        <fullName evidence="2">RES domain-containing protein</fullName>
    </submittedName>
</protein>
<gene>
    <name evidence="2" type="ORF">GM160_00215</name>
</gene>
<dbReference type="EMBL" id="CP046415">
    <property type="protein sequence ID" value="QGT79504.1"/>
    <property type="molecule type" value="Genomic_DNA"/>
</dbReference>
<accession>A0A6I6D7N2</accession>
<evidence type="ECO:0000313" key="3">
    <source>
        <dbReference type="Proteomes" id="UP000427716"/>
    </source>
</evidence>
<dbReference type="KEGG" id="ghl:GM160_00215"/>
<dbReference type="AlphaFoldDB" id="A0A6I6D7N2"/>
<keyword evidence="3" id="KW-1185">Reference proteome</keyword>
<dbReference type="Pfam" id="PF08808">
    <property type="entry name" value="RES"/>
    <property type="match status" value="1"/>
</dbReference>
<evidence type="ECO:0000259" key="1">
    <source>
        <dbReference type="SMART" id="SM00953"/>
    </source>
</evidence>
<name>A0A6I6D7N2_9GAMM</name>
<dbReference type="Proteomes" id="UP000427716">
    <property type="component" value="Chromosome"/>
</dbReference>
<dbReference type="SMART" id="SM00953">
    <property type="entry name" value="RES"/>
    <property type="match status" value="1"/>
</dbReference>
<evidence type="ECO:0000313" key="2">
    <source>
        <dbReference type="EMBL" id="QGT79504.1"/>
    </source>
</evidence>
<feature type="domain" description="RES" evidence="1">
    <location>
        <begin position="68"/>
        <end position="204"/>
    </location>
</feature>
<proteinExistence type="predicted"/>